<evidence type="ECO:0000259" key="7">
    <source>
        <dbReference type="PROSITE" id="PS50885"/>
    </source>
</evidence>
<dbReference type="Pfam" id="PF00672">
    <property type="entry name" value="HAMP"/>
    <property type="match status" value="1"/>
</dbReference>
<feature type="transmembrane region" description="Helical" evidence="5">
    <location>
        <begin position="20"/>
        <end position="40"/>
    </location>
</feature>
<sequence>MCMNLAENEKNTILKKLSILPVIAVTVIDLPALLFSYYVFAGIGNYPIVNILLGYLIDLVVLLPVVLFLIRANVRKAFEGKGFNVPIYMSVVLFTANIVAATIVGLFASKLAPLPESVLMLRLSGALAINMDIIALVLYIYSRMNVAQVVESKLFHKFMIPTTTKLSVGVMAVSLWIGPALLKYATLAFEIENSVQFKLVLISIVLNIVIAVVTIVLARGVLKGLPSLKQAFEKIASGDLTYRVEVKSIDEFWQINSLLNHATESISRLISESKNASEMTENSLETFEKTFNNFENMSISFSKAIEKQQEDISRISASIEEINATIEELSSQSQGLSNLAAQAAELAKTLEERATFGSKELENVRNITSGFVREYEELRNGIRDLSSATKNIGSIIETVRQIAEQTNLLALNAAIEAARAGEAGRGFAVVADEIRKLAEQTKSSTDTINSTISAVDTYSKALESQIEKLYTEVEQTEQGYKKVSESFEQIARSISELTNVIDNVAAHSQEQTASAEEMSSASTEIVHSIQAIEESGSYILERMRTSVEEIGNIRRQIEQLRDVVDRLVSELNKFKV</sequence>
<dbReference type="OrthoDB" id="45513at2"/>
<evidence type="ECO:0000313" key="8">
    <source>
        <dbReference type="EMBL" id="HGU41376.1"/>
    </source>
</evidence>
<feature type="coiled-coil region" evidence="4">
    <location>
        <begin position="305"/>
        <end position="339"/>
    </location>
</feature>
<dbReference type="CDD" id="cd06225">
    <property type="entry name" value="HAMP"/>
    <property type="match status" value="1"/>
</dbReference>
<dbReference type="PANTHER" id="PTHR32089">
    <property type="entry name" value="METHYL-ACCEPTING CHEMOTAXIS PROTEIN MCPB"/>
    <property type="match status" value="1"/>
</dbReference>
<dbReference type="PROSITE" id="PS50885">
    <property type="entry name" value="HAMP"/>
    <property type="match status" value="1"/>
</dbReference>
<dbReference type="PROSITE" id="PS50111">
    <property type="entry name" value="CHEMOTAXIS_TRANSDUC_2"/>
    <property type="match status" value="1"/>
</dbReference>
<keyword evidence="5" id="KW-0472">Membrane</keyword>
<dbReference type="Gene3D" id="1.10.287.950">
    <property type="entry name" value="Methyl-accepting chemotaxis protein"/>
    <property type="match status" value="1"/>
</dbReference>
<evidence type="ECO:0000256" key="5">
    <source>
        <dbReference type="SAM" id="Phobius"/>
    </source>
</evidence>
<dbReference type="Gene3D" id="6.10.340.10">
    <property type="match status" value="1"/>
</dbReference>
<name>A0A7C4RX56_FERPE</name>
<keyword evidence="4" id="KW-0175">Coiled coil</keyword>
<evidence type="ECO:0000256" key="4">
    <source>
        <dbReference type="SAM" id="Coils"/>
    </source>
</evidence>
<comment type="similarity">
    <text evidence="2">Belongs to the methyl-accepting chemotaxis (MCP) protein family.</text>
</comment>
<dbReference type="Pfam" id="PF00015">
    <property type="entry name" value="MCPsignal"/>
    <property type="match status" value="1"/>
</dbReference>
<feature type="transmembrane region" description="Helical" evidence="5">
    <location>
        <begin position="119"/>
        <end position="142"/>
    </location>
</feature>
<comment type="caution">
    <text evidence="8">The sequence shown here is derived from an EMBL/GenBank/DDBJ whole genome shotgun (WGS) entry which is preliminary data.</text>
</comment>
<dbReference type="SUPFAM" id="SSF58104">
    <property type="entry name" value="Methyl-accepting chemotaxis protein (MCP) signaling domain"/>
    <property type="match status" value="1"/>
</dbReference>
<feature type="domain" description="HAMP" evidence="7">
    <location>
        <begin position="219"/>
        <end position="271"/>
    </location>
</feature>
<evidence type="ECO:0000259" key="6">
    <source>
        <dbReference type="PROSITE" id="PS50111"/>
    </source>
</evidence>
<feature type="transmembrane region" description="Helical" evidence="5">
    <location>
        <begin position="197"/>
        <end position="222"/>
    </location>
</feature>
<evidence type="ECO:0000256" key="3">
    <source>
        <dbReference type="PROSITE-ProRule" id="PRU00284"/>
    </source>
</evidence>
<keyword evidence="5" id="KW-0812">Transmembrane</keyword>
<dbReference type="SMART" id="SM00304">
    <property type="entry name" value="HAMP"/>
    <property type="match status" value="1"/>
</dbReference>
<dbReference type="GO" id="GO:0016020">
    <property type="term" value="C:membrane"/>
    <property type="evidence" value="ECO:0007669"/>
    <property type="project" value="InterPro"/>
</dbReference>
<accession>A0A7C4RX56</accession>
<dbReference type="PANTHER" id="PTHR32089:SF112">
    <property type="entry name" value="LYSOZYME-LIKE PROTEIN-RELATED"/>
    <property type="match status" value="1"/>
</dbReference>
<dbReference type="GO" id="GO:0007165">
    <property type="term" value="P:signal transduction"/>
    <property type="evidence" value="ECO:0007669"/>
    <property type="project" value="UniProtKB-KW"/>
</dbReference>
<protein>
    <submittedName>
        <fullName evidence="8">Methyl-accepting chemotaxis protein</fullName>
    </submittedName>
</protein>
<dbReference type="InterPro" id="IPR003660">
    <property type="entry name" value="HAMP_dom"/>
</dbReference>
<evidence type="ECO:0000256" key="2">
    <source>
        <dbReference type="ARBA" id="ARBA00029447"/>
    </source>
</evidence>
<feature type="domain" description="Methyl-accepting transducer" evidence="6">
    <location>
        <begin position="283"/>
        <end position="526"/>
    </location>
</feature>
<keyword evidence="1 3" id="KW-0807">Transducer</keyword>
<proteinExistence type="inferred from homology"/>
<reference evidence="8" key="1">
    <citation type="journal article" date="2020" name="mSystems">
        <title>Genome- and Community-Level Interaction Insights into Carbon Utilization and Element Cycling Functions of Hydrothermarchaeota in Hydrothermal Sediment.</title>
        <authorList>
            <person name="Zhou Z."/>
            <person name="Liu Y."/>
            <person name="Xu W."/>
            <person name="Pan J."/>
            <person name="Luo Z.H."/>
            <person name="Li M."/>
        </authorList>
    </citation>
    <scope>NUCLEOTIDE SEQUENCE [LARGE SCALE GENOMIC DNA]</scope>
    <source>
        <strain evidence="8">SpSt-604</strain>
    </source>
</reference>
<dbReference type="CDD" id="cd11386">
    <property type="entry name" value="MCP_signal"/>
    <property type="match status" value="1"/>
</dbReference>
<keyword evidence="5" id="KW-1133">Transmembrane helix</keyword>
<organism evidence="8">
    <name type="scientific">Fervidobacterium pennivorans</name>
    <dbReference type="NCBI Taxonomy" id="93466"/>
    <lineage>
        <taxon>Bacteria</taxon>
        <taxon>Thermotogati</taxon>
        <taxon>Thermotogota</taxon>
        <taxon>Thermotogae</taxon>
        <taxon>Thermotogales</taxon>
        <taxon>Fervidobacteriaceae</taxon>
        <taxon>Fervidobacterium</taxon>
    </lineage>
</organism>
<dbReference type="EMBL" id="DSZT01000016">
    <property type="protein sequence ID" value="HGU41376.1"/>
    <property type="molecule type" value="Genomic_DNA"/>
</dbReference>
<feature type="transmembrane region" description="Helical" evidence="5">
    <location>
        <begin position="46"/>
        <end position="70"/>
    </location>
</feature>
<dbReference type="AlphaFoldDB" id="A0A7C4RX56"/>
<dbReference type="SMART" id="SM00283">
    <property type="entry name" value="MA"/>
    <property type="match status" value="1"/>
</dbReference>
<feature type="transmembrane region" description="Helical" evidence="5">
    <location>
        <begin position="82"/>
        <end position="107"/>
    </location>
</feature>
<evidence type="ECO:0000256" key="1">
    <source>
        <dbReference type="ARBA" id="ARBA00023224"/>
    </source>
</evidence>
<dbReference type="InterPro" id="IPR004089">
    <property type="entry name" value="MCPsignal_dom"/>
</dbReference>
<gene>
    <name evidence="8" type="ORF">ENT72_00395</name>
</gene>